<feature type="domain" description="UmuC" evidence="7">
    <location>
        <begin position="28"/>
        <end position="151"/>
    </location>
</feature>
<evidence type="ECO:0000256" key="6">
    <source>
        <dbReference type="ARBA" id="ARBA00049244"/>
    </source>
</evidence>
<reference evidence="9 10" key="1">
    <citation type="submission" date="2022-06" db="EMBL/GenBank/DDBJ databases">
        <title>Rhizosaccharibacter gen. nov. sp. nov. KSS12, endophytic bacteria isolated from sugarcane.</title>
        <authorList>
            <person name="Pitiwittayakul N."/>
        </authorList>
    </citation>
    <scope>NUCLEOTIDE SEQUENCE [LARGE SCALE GENOMIC DNA]</scope>
    <source>
        <strain evidence="9 10">KSS12</strain>
    </source>
</reference>
<evidence type="ECO:0000256" key="4">
    <source>
        <dbReference type="ARBA" id="ARBA00022763"/>
    </source>
</evidence>
<comment type="catalytic activity">
    <reaction evidence="6">
        <text>DNA(n) + a 2'-deoxyribonucleoside 5'-triphosphate = DNA(n+1) + diphosphate</text>
        <dbReference type="Rhea" id="RHEA:22508"/>
        <dbReference type="Rhea" id="RHEA-COMP:17339"/>
        <dbReference type="Rhea" id="RHEA-COMP:17340"/>
        <dbReference type="ChEBI" id="CHEBI:33019"/>
        <dbReference type="ChEBI" id="CHEBI:61560"/>
        <dbReference type="ChEBI" id="CHEBI:173112"/>
        <dbReference type="EC" id="2.7.7.7"/>
    </reaction>
</comment>
<keyword evidence="10" id="KW-1185">Reference proteome</keyword>
<gene>
    <name evidence="9" type="ORF">NFI88_17090</name>
</gene>
<evidence type="ECO:0000259" key="8">
    <source>
        <dbReference type="Pfam" id="PF11799"/>
    </source>
</evidence>
<proteinExistence type="inferred from homology"/>
<dbReference type="InterPro" id="IPR043502">
    <property type="entry name" value="DNA/RNA_pol_sf"/>
</dbReference>
<evidence type="ECO:0000259" key="7">
    <source>
        <dbReference type="Pfam" id="PF00817"/>
    </source>
</evidence>
<dbReference type="Pfam" id="PF00817">
    <property type="entry name" value="IMS"/>
    <property type="match status" value="1"/>
</dbReference>
<comment type="function">
    <text evidence="5">Poorly processive, error-prone DNA polymerase involved in untargeted mutagenesis. Copies undamaged DNA at stalled replication forks, which arise in vivo from mismatched or misaligned primer ends. These misaligned primers can be extended by PolIV. Exhibits no 3'-5' exonuclease (proofreading) activity. May be involved in translesional synthesis, in conjunction with the beta clamp from PolIII.</text>
</comment>
<sequence length="506" mass="55383">MRRVVSLWLPFWPTDRLRRHRLAALSPDAPLVTRTHDGRRLVIAGACAAARKLGLSPGMPLANAQAMVPGLTVVDATPEEDAAALDRLAAWCLRVTPMTAPDPPDGVWLDTTGCAHLHGGEPTMLSALLEQLDEQGYVARAALADTPGTAHAVARFSGASSTVVNPGAQADALAMLPVSALRLDPEHGITLRRLGLDLIGQLVTAPRGPLARRFGPALLRRLDQALGRVPEPIQPVLPPEVIQVRRSFVEPIGTAESIVSVIALLVAEACELLEQRGDGARRLDLLFERVDGTVQAVRIGTARPSRDARHLARLLDERVEEVDPGLGIEAMRLVLPLVEPLALTQHGGGLLPGEQEEADLSVLVDRLTNRLGPGKVYRMQMLPSDVPERAQRPVPMHEPLPPAPPATGWPRPIRLLERPEPVDALALMPDHPPQCFTWRRVRHRITRADGPERITGEWWRRDGELAAVRDYWIVENEAGRRFWLFRQGDGVDPATGSLGWFLHGFF</sequence>
<dbReference type="InterPro" id="IPR050356">
    <property type="entry name" value="SulA_CellDiv_inhibitor"/>
</dbReference>
<dbReference type="Gene3D" id="3.40.1170.60">
    <property type="match status" value="1"/>
</dbReference>
<dbReference type="CDD" id="cd03468">
    <property type="entry name" value="PolY_like"/>
    <property type="match status" value="1"/>
</dbReference>
<dbReference type="EC" id="2.7.7.7" evidence="3"/>
<evidence type="ECO:0000313" key="10">
    <source>
        <dbReference type="Proteomes" id="UP001524547"/>
    </source>
</evidence>
<evidence type="ECO:0000256" key="3">
    <source>
        <dbReference type="ARBA" id="ARBA00012417"/>
    </source>
</evidence>
<organism evidence="9 10">
    <name type="scientific">Rhizosaccharibacter radicis</name>
    <dbReference type="NCBI Taxonomy" id="2782605"/>
    <lineage>
        <taxon>Bacteria</taxon>
        <taxon>Pseudomonadati</taxon>
        <taxon>Pseudomonadota</taxon>
        <taxon>Alphaproteobacteria</taxon>
        <taxon>Acetobacterales</taxon>
        <taxon>Acetobacteraceae</taxon>
        <taxon>Rhizosaccharibacter</taxon>
    </lineage>
</organism>
<comment type="similarity">
    <text evidence="1">Belongs to the DNA polymerase type-Y family.</text>
</comment>
<evidence type="ECO:0000313" key="9">
    <source>
        <dbReference type="EMBL" id="MCQ8242539.1"/>
    </source>
</evidence>
<accession>A0ABT1W1S2</accession>
<dbReference type="InterPro" id="IPR017961">
    <property type="entry name" value="DNA_pol_Y-fam_little_finger"/>
</dbReference>
<feature type="domain" description="DNA polymerase Y-family little finger" evidence="8">
    <location>
        <begin position="242"/>
        <end position="332"/>
    </location>
</feature>
<dbReference type="InterPro" id="IPR001126">
    <property type="entry name" value="UmuC"/>
</dbReference>
<dbReference type="InterPro" id="IPR043128">
    <property type="entry name" value="Rev_trsase/Diguanyl_cyclase"/>
</dbReference>
<dbReference type="EMBL" id="JAMZEJ010000014">
    <property type="protein sequence ID" value="MCQ8242539.1"/>
    <property type="molecule type" value="Genomic_DNA"/>
</dbReference>
<dbReference type="Pfam" id="PF11799">
    <property type="entry name" value="IMS_C"/>
    <property type="match status" value="1"/>
</dbReference>
<dbReference type="PANTHER" id="PTHR35369">
    <property type="entry name" value="BLR3025 PROTEIN-RELATED"/>
    <property type="match status" value="1"/>
</dbReference>
<dbReference type="RefSeq" id="WP_422921303.1">
    <property type="nucleotide sequence ID" value="NZ_JAMZEJ010000014.1"/>
</dbReference>
<protein>
    <recommendedName>
        <fullName evidence="3">DNA-directed DNA polymerase</fullName>
        <ecNumber evidence="3">2.7.7.7</ecNumber>
    </recommendedName>
</protein>
<evidence type="ECO:0000256" key="5">
    <source>
        <dbReference type="ARBA" id="ARBA00025589"/>
    </source>
</evidence>
<name>A0ABT1W1S2_9PROT</name>
<keyword evidence="4" id="KW-0227">DNA damage</keyword>
<comment type="subunit">
    <text evidence="2">Monomer.</text>
</comment>
<dbReference type="SUPFAM" id="SSF56672">
    <property type="entry name" value="DNA/RNA polymerases"/>
    <property type="match status" value="1"/>
</dbReference>
<evidence type="ECO:0000256" key="1">
    <source>
        <dbReference type="ARBA" id="ARBA00010945"/>
    </source>
</evidence>
<dbReference type="PANTHER" id="PTHR35369:SF2">
    <property type="entry name" value="BLR3025 PROTEIN"/>
    <property type="match status" value="1"/>
</dbReference>
<dbReference type="Gene3D" id="3.30.70.270">
    <property type="match status" value="1"/>
</dbReference>
<dbReference type="Proteomes" id="UP001524547">
    <property type="component" value="Unassembled WGS sequence"/>
</dbReference>
<evidence type="ECO:0000256" key="2">
    <source>
        <dbReference type="ARBA" id="ARBA00011245"/>
    </source>
</evidence>
<comment type="caution">
    <text evidence="9">The sequence shown here is derived from an EMBL/GenBank/DDBJ whole genome shotgun (WGS) entry which is preliminary data.</text>
</comment>